<feature type="domain" description="Peptidoglycan binding-like" evidence="2">
    <location>
        <begin position="70"/>
        <end position="131"/>
    </location>
</feature>
<evidence type="ECO:0000313" key="4">
    <source>
        <dbReference type="Proteomes" id="UP000249341"/>
    </source>
</evidence>
<feature type="chain" id="PRO_5016433707" evidence="1">
    <location>
        <begin position="31"/>
        <end position="147"/>
    </location>
</feature>
<feature type="signal peptide" evidence="1">
    <location>
        <begin position="1"/>
        <end position="30"/>
    </location>
</feature>
<evidence type="ECO:0000313" key="3">
    <source>
        <dbReference type="EMBL" id="RAK25801.1"/>
    </source>
</evidence>
<dbReference type="InterPro" id="IPR036365">
    <property type="entry name" value="PGBD-like_sf"/>
</dbReference>
<gene>
    <name evidence="3" type="ORF">B0I29_13010</name>
</gene>
<name>A0A327Z133_9ACTN</name>
<accession>A0A327Z133</accession>
<evidence type="ECO:0000259" key="2">
    <source>
        <dbReference type="Pfam" id="PF01471"/>
    </source>
</evidence>
<proteinExistence type="predicted"/>
<dbReference type="Proteomes" id="UP000249341">
    <property type="component" value="Unassembled WGS sequence"/>
</dbReference>
<dbReference type="Pfam" id="PF01471">
    <property type="entry name" value="PG_binding_1"/>
    <property type="match status" value="1"/>
</dbReference>
<organism evidence="3 4">
    <name type="scientific">Actinoplanes lutulentus</name>
    <dbReference type="NCBI Taxonomy" id="1287878"/>
    <lineage>
        <taxon>Bacteria</taxon>
        <taxon>Bacillati</taxon>
        <taxon>Actinomycetota</taxon>
        <taxon>Actinomycetes</taxon>
        <taxon>Micromonosporales</taxon>
        <taxon>Micromonosporaceae</taxon>
        <taxon>Actinoplanes</taxon>
    </lineage>
</organism>
<dbReference type="InterPro" id="IPR036366">
    <property type="entry name" value="PGBDSf"/>
</dbReference>
<protein>
    <submittedName>
        <fullName evidence="3">Putative peptidoglycan binding protein</fullName>
    </submittedName>
</protein>
<dbReference type="SUPFAM" id="SSF47090">
    <property type="entry name" value="PGBD-like"/>
    <property type="match status" value="1"/>
</dbReference>
<reference evidence="3 4" key="1">
    <citation type="submission" date="2018-06" db="EMBL/GenBank/DDBJ databases">
        <title>Genomic Encyclopedia of Type Strains, Phase III (KMG-III): the genomes of soil and plant-associated and newly described type strains.</title>
        <authorList>
            <person name="Whitman W."/>
        </authorList>
    </citation>
    <scope>NUCLEOTIDE SEQUENCE [LARGE SCALE GENOMIC DNA]</scope>
    <source>
        <strain evidence="3 4">CGMCC 4.7090</strain>
    </source>
</reference>
<keyword evidence="1" id="KW-0732">Signal</keyword>
<dbReference type="AlphaFoldDB" id="A0A327Z133"/>
<sequence length="147" mass="14921">MRKFKFLASSAVLAAAISGIAVLPGTSAAAATPSCTKRELFSTNGSGFAYVPMNSGLTTTRCSLSQGANNKAVTALQEMINDCYVAKGKISGSALSEDGSFGTNTFNALKKVQTKIGAGSDGKYGPETASKIEAKADSGSCDTFPAS</sequence>
<evidence type="ECO:0000256" key="1">
    <source>
        <dbReference type="SAM" id="SignalP"/>
    </source>
</evidence>
<dbReference type="InterPro" id="IPR002477">
    <property type="entry name" value="Peptidoglycan-bd-like"/>
</dbReference>
<keyword evidence="4" id="KW-1185">Reference proteome</keyword>
<dbReference type="Gene3D" id="1.10.101.10">
    <property type="entry name" value="PGBD-like superfamily/PGBD"/>
    <property type="match status" value="1"/>
</dbReference>
<comment type="caution">
    <text evidence="3">The sequence shown here is derived from an EMBL/GenBank/DDBJ whole genome shotgun (WGS) entry which is preliminary data.</text>
</comment>
<dbReference type="EMBL" id="QLMJ01000030">
    <property type="protein sequence ID" value="RAK25801.1"/>
    <property type="molecule type" value="Genomic_DNA"/>
</dbReference>